<feature type="domain" description="Suppressor of fused-like" evidence="2">
    <location>
        <begin position="63"/>
        <end position="226"/>
    </location>
</feature>
<dbReference type="InterPro" id="IPR020941">
    <property type="entry name" value="SUFU-like_domain"/>
</dbReference>
<dbReference type="EMBL" id="CP063849">
    <property type="protein sequence ID" value="QOY88010.1"/>
    <property type="molecule type" value="Genomic_DNA"/>
</dbReference>
<keyword evidence="4" id="KW-1185">Reference proteome</keyword>
<proteinExistence type="predicted"/>
<evidence type="ECO:0000256" key="1">
    <source>
        <dbReference type="SAM" id="MobiDB-lite"/>
    </source>
</evidence>
<dbReference type="Proteomes" id="UP000593892">
    <property type="component" value="Chromosome"/>
</dbReference>
<dbReference type="KEGG" id="pfer:IRI77_35625"/>
<evidence type="ECO:0000259" key="2">
    <source>
        <dbReference type="Pfam" id="PF05076"/>
    </source>
</evidence>
<evidence type="ECO:0000313" key="3">
    <source>
        <dbReference type="EMBL" id="QOY88010.1"/>
    </source>
</evidence>
<dbReference type="Pfam" id="PF05076">
    <property type="entry name" value="SUFU"/>
    <property type="match status" value="1"/>
</dbReference>
<dbReference type="AlphaFoldDB" id="A0A7S7NQL9"/>
<dbReference type="RefSeq" id="WP_194449673.1">
    <property type="nucleotide sequence ID" value="NZ_CP063849.1"/>
</dbReference>
<sequence>MPEEKSPGGSTIRRYSSGEWAHPQTGQPGDSSLQFAAARDEAYQALLGEPRHIDLEAIPLVPRIDVHTYVRSSPQGEVVALVTSGMSDLPMHVPPAAGEDAPRRVELIFYCAEPSQEYIDTLRWVGRFLHDRKTWLSYGHTMPNGNPPAPFWGSQVLDTLLFMPTIVRRDQALPEKLVLSGDPVHFLWVVPLSTPECNLKLEHGFGAILDLFQANRHPHVFNPSRKSYV</sequence>
<gene>
    <name evidence="3" type="ORF">IRI77_35625</name>
</gene>
<reference evidence="3 4" key="1">
    <citation type="submission" date="2020-10" db="EMBL/GenBank/DDBJ databases">
        <title>Complete genome sequence of Paludibaculum fermentans P105T, a facultatively anaerobic acidobacterium capable of dissimilatory Fe(III) reduction.</title>
        <authorList>
            <person name="Dedysh S.N."/>
            <person name="Beletsky A.V."/>
            <person name="Kulichevskaya I.S."/>
            <person name="Mardanov A.V."/>
            <person name="Ravin N.V."/>
        </authorList>
    </citation>
    <scope>NUCLEOTIDE SEQUENCE [LARGE SCALE GENOMIC DNA]</scope>
    <source>
        <strain evidence="3 4">P105</strain>
    </source>
</reference>
<evidence type="ECO:0000313" key="4">
    <source>
        <dbReference type="Proteomes" id="UP000593892"/>
    </source>
</evidence>
<accession>A0A7S7NQL9</accession>
<feature type="region of interest" description="Disordered" evidence="1">
    <location>
        <begin position="1"/>
        <end position="31"/>
    </location>
</feature>
<name>A0A7S7NQL9_PALFE</name>
<organism evidence="3 4">
    <name type="scientific">Paludibaculum fermentans</name>
    <dbReference type="NCBI Taxonomy" id="1473598"/>
    <lineage>
        <taxon>Bacteria</taxon>
        <taxon>Pseudomonadati</taxon>
        <taxon>Acidobacteriota</taxon>
        <taxon>Terriglobia</taxon>
        <taxon>Bryobacterales</taxon>
        <taxon>Bryobacteraceae</taxon>
        <taxon>Paludibaculum</taxon>
    </lineage>
</organism>
<protein>
    <submittedName>
        <fullName evidence="3">Suppressor of fused domain protein</fullName>
    </submittedName>
</protein>